<evidence type="ECO:0000313" key="2">
    <source>
        <dbReference type="Proteomes" id="UP001162501"/>
    </source>
</evidence>
<dbReference type="Proteomes" id="UP001162501">
    <property type="component" value="Chromosome 4"/>
</dbReference>
<sequence length="121" mass="12627">MNAAVGSCRAFLAAVFHGLHTSLGSADIRFRASPCSGLTTGGQGLLRPQCQPQEASSRSPSRDSPDTPAAPVRALPASTSHVKEPPPPPAEARQGPQAEERFKAQRPAGIPAARGARRDPR</sequence>
<reference evidence="1" key="2">
    <citation type="submission" date="2025-03" db="EMBL/GenBank/DDBJ databases">
        <authorList>
            <consortium name="ELIXIR-Norway"/>
            <consortium name="Elixir Norway"/>
        </authorList>
    </citation>
    <scope>NUCLEOTIDE SEQUENCE</scope>
</reference>
<evidence type="ECO:0000313" key="1">
    <source>
        <dbReference type="EMBL" id="CAN0518269.1"/>
    </source>
</evidence>
<protein>
    <submittedName>
        <fullName evidence="1">Uncharacterized protein</fullName>
    </submittedName>
</protein>
<name>A0AC59ZWC7_RANTA</name>
<dbReference type="EMBL" id="OX596088">
    <property type="protein sequence ID" value="CAN0518269.1"/>
    <property type="molecule type" value="Genomic_DNA"/>
</dbReference>
<reference evidence="1" key="1">
    <citation type="submission" date="2023-05" db="EMBL/GenBank/DDBJ databases">
        <authorList>
            <consortium name="ELIXIR-Norway"/>
        </authorList>
    </citation>
    <scope>NUCLEOTIDE SEQUENCE</scope>
</reference>
<organism evidence="1 2">
    <name type="scientific">Rangifer tarandus platyrhynchus</name>
    <name type="common">Svalbard reindeer</name>
    <dbReference type="NCBI Taxonomy" id="3082113"/>
    <lineage>
        <taxon>Eukaryota</taxon>
        <taxon>Metazoa</taxon>
        <taxon>Chordata</taxon>
        <taxon>Craniata</taxon>
        <taxon>Vertebrata</taxon>
        <taxon>Euteleostomi</taxon>
        <taxon>Mammalia</taxon>
        <taxon>Eutheria</taxon>
        <taxon>Laurasiatheria</taxon>
        <taxon>Artiodactyla</taxon>
        <taxon>Ruminantia</taxon>
        <taxon>Pecora</taxon>
        <taxon>Cervidae</taxon>
        <taxon>Odocoileinae</taxon>
        <taxon>Rangifer</taxon>
    </lineage>
</organism>
<accession>A0AC59ZWC7</accession>
<proteinExistence type="predicted"/>
<gene>
    <name evidence="1" type="ORF">MRATA1EN22A_LOCUS23712</name>
</gene>